<name>A0ABY9YU49_9GAMM</name>
<dbReference type="RefSeq" id="WP_311193340.1">
    <property type="nucleotide sequence ID" value="NZ_CP115541.1"/>
</dbReference>
<organism evidence="1 2">
    <name type="scientific">Stenotrophomonas oahuensis</name>
    <dbReference type="NCBI Taxonomy" id="3003271"/>
    <lineage>
        <taxon>Bacteria</taxon>
        <taxon>Pseudomonadati</taxon>
        <taxon>Pseudomonadota</taxon>
        <taxon>Gammaproteobacteria</taxon>
        <taxon>Lysobacterales</taxon>
        <taxon>Lysobacteraceae</taxon>
        <taxon>Stenotrophomonas</taxon>
    </lineage>
</organism>
<evidence type="ECO:0008006" key="3">
    <source>
        <dbReference type="Google" id="ProtNLM"/>
    </source>
</evidence>
<dbReference type="EMBL" id="CP115541">
    <property type="protein sequence ID" value="WNH54228.1"/>
    <property type="molecule type" value="Genomic_DNA"/>
</dbReference>
<evidence type="ECO:0000313" key="2">
    <source>
        <dbReference type="Proteomes" id="UP001302072"/>
    </source>
</evidence>
<gene>
    <name evidence="1" type="ORF">PDM29_08120</name>
</gene>
<sequence length="65" mass="7612">MRRSGCLRVRMSQAMRRSFNVAARRANRSPGELARLLFQRYIELQPRPLDVDLTIDSNVPPRTRD</sequence>
<dbReference type="Proteomes" id="UP001302072">
    <property type="component" value="Chromosome"/>
</dbReference>
<protein>
    <recommendedName>
        <fullName evidence="3">CopG family transcriptional regulator</fullName>
    </recommendedName>
</protein>
<proteinExistence type="predicted"/>
<keyword evidence="2" id="KW-1185">Reference proteome</keyword>
<evidence type="ECO:0000313" key="1">
    <source>
        <dbReference type="EMBL" id="WNH54228.1"/>
    </source>
</evidence>
<reference evidence="1 2" key="1">
    <citation type="submission" date="2022-12" db="EMBL/GenBank/DDBJ databases">
        <title>Two new species, Stenotrophomonas aracearum and Stenotrophomonas oahuensis, isolated from Anthurium (Araceae family) in Hawaii.</title>
        <authorList>
            <person name="Chunag S.C."/>
            <person name="Dobhal S."/>
            <person name="Alvarez A."/>
            <person name="Arif M."/>
        </authorList>
    </citation>
    <scope>NUCLEOTIDE SEQUENCE [LARGE SCALE GENOMIC DNA]</scope>
    <source>
        <strain evidence="1 2">A5586</strain>
    </source>
</reference>
<accession>A0ABY9YU49</accession>